<protein>
    <recommendedName>
        <fullName evidence="3">Molecular chaperone DnaJ</fullName>
    </recommendedName>
</protein>
<dbReference type="Proteomes" id="UP000452293">
    <property type="component" value="Unassembled WGS sequence"/>
</dbReference>
<sequence length="66" mass="7598">MGKCFWCEGTGKFKKPRDEKKYSELFDRYDAPGTLTMGECRKRALKEVGYDLVKCEHCNGTGIQKD</sequence>
<gene>
    <name evidence="1" type="ORF">GT718_15705</name>
</gene>
<evidence type="ECO:0000313" key="1">
    <source>
        <dbReference type="EMBL" id="MZL78760.1"/>
    </source>
</evidence>
<accession>A0ABW9X6X9</accession>
<name>A0ABW9X6X9_9FIRM</name>
<evidence type="ECO:0000313" key="2">
    <source>
        <dbReference type="Proteomes" id="UP000452293"/>
    </source>
</evidence>
<keyword evidence="2" id="KW-1185">Reference proteome</keyword>
<proteinExistence type="predicted"/>
<comment type="caution">
    <text evidence="1">The sequence shown here is derived from an EMBL/GenBank/DDBJ whole genome shotgun (WGS) entry which is preliminary data.</text>
</comment>
<dbReference type="EMBL" id="WWVW01000038">
    <property type="protein sequence ID" value="MZL78760.1"/>
    <property type="molecule type" value="Genomic_DNA"/>
</dbReference>
<evidence type="ECO:0008006" key="3">
    <source>
        <dbReference type="Google" id="ProtNLM"/>
    </source>
</evidence>
<dbReference type="RefSeq" id="WP_129976019.1">
    <property type="nucleotide sequence ID" value="NZ_JAAIUS010000010.1"/>
</dbReference>
<reference evidence="1 2" key="1">
    <citation type="journal article" date="2019" name="Nat. Med.">
        <title>A library of human gut bacterial isolates paired with longitudinal multiomics data enables mechanistic microbiome research.</title>
        <authorList>
            <person name="Poyet M."/>
            <person name="Groussin M."/>
            <person name="Gibbons S.M."/>
            <person name="Avila-Pacheco J."/>
            <person name="Jiang X."/>
            <person name="Kearney S.M."/>
            <person name="Perrotta A.R."/>
            <person name="Berdy B."/>
            <person name="Zhao S."/>
            <person name="Lieberman T.D."/>
            <person name="Swanson P.K."/>
            <person name="Smith M."/>
            <person name="Roesemann S."/>
            <person name="Alexander J.E."/>
            <person name="Rich S.A."/>
            <person name="Livny J."/>
            <person name="Vlamakis H."/>
            <person name="Clish C."/>
            <person name="Bullock K."/>
            <person name="Deik A."/>
            <person name="Scott J."/>
            <person name="Pierce K.A."/>
            <person name="Xavier R.J."/>
            <person name="Alm E.J."/>
        </authorList>
    </citation>
    <scope>NUCLEOTIDE SEQUENCE [LARGE SCALE GENOMIC DNA]</scope>
    <source>
        <strain evidence="1 2">BIOML-A1</strain>
    </source>
</reference>
<organism evidence="1 2">
    <name type="scientific">Blautia massiliensis</name>
    <name type="common">ex Durand et al. 2017</name>
    <dbReference type="NCBI Taxonomy" id="1737424"/>
    <lineage>
        <taxon>Bacteria</taxon>
        <taxon>Bacillati</taxon>
        <taxon>Bacillota</taxon>
        <taxon>Clostridia</taxon>
        <taxon>Lachnospirales</taxon>
        <taxon>Lachnospiraceae</taxon>
        <taxon>Blautia</taxon>
    </lineage>
</organism>